<comment type="caution">
    <text evidence="1">The sequence shown here is derived from an EMBL/GenBank/DDBJ whole genome shotgun (WGS) entry which is preliminary data.</text>
</comment>
<organism evidence="1 2">
    <name type="scientific">Hibiscus trionum</name>
    <name type="common">Flower of an hour</name>
    <dbReference type="NCBI Taxonomy" id="183268"/>
    <lineage>
        <taxon>Eukaryota</taxon>
        <taxon>Viridiplantae</taxon>
        <taxon>Streptophyta</taxon>
        <taxon>Embryophyta</taxon>
        <taxon>Tracheophyta</taxon>
        <taxon>Spermatophyta</taxon>
        <taxon>Magnoliopsida</taxon>
        <taxon>eudicotyledons</taxon>
        <taxon>Gunneridae</taxon>
        <taxon>Pentapetalae</taxon>
        <taxon>rosids</taxon>
        <taxon>malvids</taxon>
        <taxon>Malvales</taxon>
        <taxon>Malvaceae</taxon>
        <taxon>Malvoideae</taxon>
        <taxon>Hibiscus</taxon>
    </lineage>
</organism>
<evidence type="ECO:0000313" key="2">
    <source>
        <dbReference type="Proteomes" id="UP001165190"/>
    </source>
</evidence>
<gene>
    <name evidence="1" type="ORF">HRI_000906600</name>
</gene>
<name>A0A9W7H803_HIBTR</name>
<sequence>MLKRKKQGMLGEQAAKDKIVADFMLFIEAIEKNDTETAKKFDEKAMKSTILSMMKDGRGHNGGFAADNGGKEA</sequence>
<dbReference type="AlphaFoldDB" id="A0A9W7H803"/>
<dbReference type="EMBL" id="BSYR01000010">
    <property type="protein sequence ID" value="GMI72373.1"/>
    <property type="molecule type" value="Genomic_DNA"/>
</dbReference>
<dbReference type="OrthoDB" id="1002512at2759"/>
<proteinExistence type="predicted"/>
<reference evidence="1" key="1">
    <citation type="submission" date="2023-05" db="EMBL/GenBank/DDBJ databases">
        <title>Genome and transcriptome analyses reveal genes involved in the formation of fine ridges on petal epidermal cells in Hibiscus trionum.</title>
        <authorList>
            <person name="Koshimizu S."/>
            <person name="Masuda S."/>
            <person name="Ishii T."/>
            <person name="Shirasu K."/>
            <person name="Hoshino A."/>
            <person name="Arita M."/>
        </authorList>
    </citation>
    <scope>NUCLEOTIDE SEQUENCE</scope>
    <source>
        <strain evidence="1">Hamamatsu line</strain>
    </source>
</reference>
<dbReference type="Proteomes" id="UP001165190">
    <property type="component" value="Unassembled WGS sequence"/>
</dbReference>
<keyword evidence="2" id="KW-1185">Reference proteome</keyword>
<evidence type="ECO:0000313" key="1">
    <source>
        <dbReference type="EMBL" id="GMI72373.1"/>
    </source>
</evidence>
<accession>A0A9W7H803</accession>
<protein>
    <submittedName>
        <fullName evidence="1">Uncharacterized protein</fullName>
    </submittedName>
</protein>